<sequence length="281" mass="31277">MTAPVRIAVTVTCRNRRETTLRCLRSLMPQQTERVTFEVWLVDDGSTDGTGPAVRSEFPQVRVLAGTGNLFWSRGMHRAMTAAMQLPFDFILWLNDDVVLHPDAVANALADYGEAAAADPRQIVVGATIDPHTGAITYSGFMRTHGRDPSKLRRLDPDAGQLRRCDTMNGNFVLIPRELTDTLGPVDPAFVHQLGDIDYGYRAAAHGAGIWIGRQPAGECCANRRQMPFRQRGLTPMQRWRALDSPLGLPLRPWLTFMWRHGGAAGLLRLFLIYAARMVGR</sequence>
<name>A0ABV7X692_9HYPH</name>
<comment type="similarity">
    <text evidence="1">Belongs to the glycosyltransferase 2 family.</text>
</comment>
<dbReference type="Proteomes" id="UP001595613">
    <property type="component" value="Unassembled WGS sequence"/>
</dbReference>
<dbReference type="EC" id="2.4.-.-" evidence="5"/>
<evidence type="ECO:0000313" key="5">
    <source>
        <dbReference type="EMBL" id="MFC3706138.1"/>
    </source>
</evidence>
<evidence type="ECO:0000259" key="4">
    <source>
        <dbReference type="Pfam" id="PF00535"/>
    </source>
</evidence>
<accession>A0ABV7X692</accession>
<organism evidence="5 6">
    <name type="scientific">Devosia honganensis</name>
    <dbReference type="NCBI Taxonomy" id="1610527"/>
    <lineage>
        <taxon>Bacteria</taxon>
        <taxon>Pseudomonadati</taxon>
        <taxon>Pseudomonadota</taxon>
        <taxon>Alphaproteobacteria</taxon>
        <taxon>Hyphomicrobiales</taxon>
        <taxon>Devosiaceae</taxon>
        <taxon>Devosia</taxon>
    </lineage>
</organism>
<keyword evidence="6" id="KW-1185">Reference proteome</keyword>
<evidence type="ECO:0000256" key="1">
    <source>
        <dbReference type="ARBA" id="ARBA00006739"/>
    </source>
</evidence>
<dbReference type="PANTHER" id="PTHR43179:SF12">
    <property type="entry name" value="GALACTOFURANOSYLTRANSFERASE GLFT2"/>
    <property type="match status" value="1"/>
</dbReference>
<keyword evidence="2 5" id="KW-0328">Glycosyltransferase</keyword>
<proteinExistence type="inferred from homology"/>
<evidence type="ECO:0000256" key="2">
    <source>
        <dbReference type="ARBA" id="ARBA00022676"/>
    </source>
</evidence>
<comment type="caution">
    <text evidence="5">The sequence shown here is derived from an EMBL/GenBank/DDBJ whole genome shotgun (WGS) entry which is preliminary data.</text>
</comment>
<evidence type="ECO:0000256" key="3">
    <source>
        <dbReference type="ARBA" id="ARBA00022679"/>
    </source>
</evidence>
<keyword evidence="3 5" id="KW-0808">Transferase</keyword>
<evidence type="ECO:0000313" key="6">
    <source>
        <dbReference type="Proteomes" id="UP001595613"/>
    </source>
</evidence>
<gene>
    <name evidence="5" type="ORF">ACFOOL_15405</name>
</gene>
<dbReference type="Gene3D" id="3.90.550.10">
    <property type="entry name" value="Spore Coat Polysaccharide Biosynthesis Protein SpsA, Chain A"/>
    <property type="match status" value="1"/>
</dbReference>
<dbReference type="SUPFAM" id="SSF53448">
    <property type="entry name" value="Nucleotide-diphospho-sugar transferases"/>
    <property type="match status" value="1"/>
</dbReference>
<dbReference type="InterPro" id="IPR001173">
    <property type="entry name" value="Glyco_trans_2-like"/>
</dbReference>
<feature type="domain" description="Glycosyltransferase 2-like" evidence="4">
    <location>
        <begin position="9"/>
        <end position="114"/>
    </location>
</feature>
<dbReference type="Pfam" id="PF00535">
    <property type="entry name" value="Glycos_transf_2"/>
    <property type="match status" value="1"/>
</dbReference>
<dbReference type="EMBL" id="JBHRYD010000015">
    <property type="protein sequence ID" value="MFC3706138.1"/>
    <property type="molecule type" value="Genomic_DNA"/>
</dbReference>
<reference evidence="6" key="1">
    <citation type="journal article" date="2019" name="Int. J. Syst. Evol. Microbiol.">
        <title>The Global Catalogue of Microorganisms (GCM) 10K type strain sequencing project: providing services to taxonomists for standard genome sequencing and annotation.</title>
        <authorList>
            <consortium name="The Broad Institute Genomics Platform"/>
            <consortium name="The Broad Institute Genome Sequencing Center for Infectious Disease"/>
            <person name="Wu L."/>
            <person name="Ma J."/>
        </authorList>
    </citation>
    <scope>NUCLEOTIDE SEQUENCE [LARGE SCALE GENOMIC DNA]</scope>
    <source>
        <strain evidence="6">KCTC 42281</strain>
    </source>
</reference>
<protein>
    <submittedName>
        <fullName evidence="5">Glycosyltransferase family 2 protein</fullName>
        <ecNumber evidence="5">2.4.-.-</ecNumber>
    </submittedName>
</protein>
<dbReference type="InterPro" id="IPR029044">
    <property type="entry name" value="Nucleotide-diphossugar_trans"/>
</dbReference>
<dbReference type="PANTHER" id="PTHR43179">
    <property type="entry name" value="RHAMNOSYLTRANSFERASE WBBL"/>
    <property type="match status" value="1"/>
</dbReference>
<dbReference type="GO" id="GO:0016757">
    <property type="term" value="F:glycosyltransferase activity"/>
    <property type="evidence" value="ECO:0007669"/>
    <property type="project" value="UniProtKB-KW"/>
</dbReference>
<dbReference type="RefSeq" id="WP_380098201.1">
    <property type="nucleotide sequence ID" value="NZ_JBHRYD010000015.1"/>
</dbReference>